<dbReference type="InterPro" id="IPR000014">
    <property type="entry name" value="PAS"/>
</dbReference>
<dbReference type="InterPro" id="IPR036641">
    <property type="entry name" value="HPT_dom_sf"/>
</dbReference>
<dbReference type="Pfam" id="PF00512">
    <property type="entry name" value="HisKA"/>
    <property type="match status" value="1"/>
</dbReference>
<dbReference type="Pfam" id="PF01627">
    <property type="entry name" value="Hpt"/>
    <property type="match status" value="1"/>
</dbReference>
<dbReference type="PROSITE" id="PS50113">
    <property type="entry name" value="PAC"/>
    <property type="match status" value="2"/>
</dbReference>
<dbReference type="Pfam" id="PF08448">
    <property type="entry name" value="PAS_4"/>
    <property type="match status" value="2"/>
</dbReference>
<dbReference type="InterPro" id="IPR036890">
    <property type="entry name" value="HATPase_C_sf"/>
</dbReference>
<dbReference type="Gene3D" id="3.30.450.20">
    <property type="entry name" value="PAS domain"/>
    <property type="match status" value="5"/>
</dbReference>
<dbReference type="InterPro" id="IPR008207">
    <property type="entry name" value="Sig_transdc_His_kin_Hpt_dom"/>
</dbReference>
<dbReference type="PANTHER" id="PTHR45339">
    <property type="entry name" value="HYBRID SIGNAL TRANSDUCTION HISTIDINE KINASE J"/>
    <property type="match status" value="1"/>
</dbReference>
<dbReference type="InterPro" id="IPR003594">
    <property type="entry name" value="HATPase_dom"/>
</dbReference>
<dbReference type="PROSITE" id="PS50110">
    <property type="entry name" value="RESPONSE_REGULATORY"/>
    <property type="match status" value="2"/>
</dbReference>
<evidence type="ECO:0000256" key="4">
    <source>
        <dbReference type="ARBA" id="ARBA00022475"/>
    </source>
</evidence>
<dbReference type="EC" id="2.7.13.3" evidence="3"/>
<evidence type="ECO:0000256" key="3">
    <source>
        <dbReference type="ARBA" id="ARBA00012438"/>
    </source>
</evidence>
<feature type="transmembrane region" description="Helical" evidence="14">
    <location>
        <begin position="309"/>
        <end position="328"/>
    </location>
</feature>
<evidence type="ECO:0000313" key="20">
    <source>
        <dbReference type="EMBL" id="MFC4789341.1"/>
    </source>
</evidence>
<dbReference type="PANTHER" id="PTHR45339:SF1">
    <property type="entry name" value="HYBRID SIGNAL TRANSDUCTION HISTIDINE KINASE J"/>
    <property type="match status" value="1"/>
</dbReference>
<keyword evidence="4" id="KW-1003">Cell membrane</keyword>
<dbReference type="SMART" id="SM00086">
    <property type="entry name" value="PAC"/>
    <property type="match status" value="3"/>
</dbReference>
<sequence>MLQHPMPQHPLYGWRGVVVVLLLAVLGAALAVQEVREQRLHERQTTKGQMLELMAQALDGQAAQQVLREHLKNGGQVPCTLAQQRVQQPATMPEKALTAWLTKVRTALSAEAVYILDAQGQVLAQDVSSTRLSAAGLHLRQRFAMVAGPDIQVQAAVSPSTHERQLYLLAPLSAHCPQSDRVSGVLVVQLAFSPLDALLARAGHPMLLLSPQGVVFAATRPEWIYTVAPPLTQSRIDAIAALGQFGHHFDNGVASALPFSPVATEVVVDGQAHTVQQRGMDWGHPDGPWQLVMLDNVSPQMSAADSLRYGSIAWVLLVLLGLLVLALLRSRARMAAMLARVQLLGTALEHNPLAVVVTDASGVIEWVNPQFERNTGYALHEVRGRKPSMLASGRTSAQTFHDMWSTVMAGRIWTGQFINCRRDGTEYYDDVTISPVLDAQGKCMGLVGLQQDVTRRIGEQQEKRHSEARLRELLQEQTAIFDHAPPVLVVGNGVVHKFNPALVVLLGPVRIGQSTSAFFGNLEQQAAFSAKVAPLLADGQPVRIDWRLYRSNGSHFEARLSGHRVELEGCQEASLWVIEDVSEARRIELAMQAAMQFQQVLIDTIPMPVFYKDAQGRYLGLNRAYTQAFGQRREDLLGRTVLELDYLGSALREEFQQATQIALGCMQAPVHREIDIPHADGQLHHMLYWLQGFAQPDGQPGGVIGVFVDITERQRAAQELQQAKERAEQSVALKSSFLANMSHEIRTPMNAIIGMSHLALQSGLNERQRDYIGKIEQASRHLMGILNDILDFSRVEAGKLRIDPRPFVLDQVLAGVIDVIGQKAAAQGLELICDVAPDVPTHLVGDALRIGQILINYANNAVKFTERGEIGVAVRVQEECDARVLLRFEVRDTGIGLAPEQLPQLFQSFQQADASTTRKYGGTGLGLAICKSLAELMGGQVGVQSQWGEGSTFWFTVPVQRSGPARVLLPPPDLRGSRVLVVDDNPSAAAVLAEMLQAMGFVVEQTHSGAQALVVLWQASAQGRAFSLVLLDWQMPGMDGLELARRMGDMELPQPPRIAMVTAFGREDVLRSASSCGIAQVLIKPVNASMLLDTIVEVLASPQAKFASSTGGGWRSEAALVPPALHGARVLLVEDNLLNQEVACALLEETGAQVDVAGDGQAAIDCLQHQHYDLVLMDMQMPVMDGLHTTRWLRADPRFATLPIIAMTANALEVDRQRCLQAGMNEHLSKPMEPERLWQVLQHWIAPRGATGGAALVQPHIGATEHIELPPPIAGLDMALGLRHALGRRALYADLLHRFVSHQANTATILATSLAQGDHDTARRLAHSLRGLAATLGATALSQTAAELEQTLDVDVAPSQACVTELLASLQTQLRAVLEPLSLWQAQHSRCQSAPTDDMAQGSEAAALQRLYTLLDQDDPAALAYLDRHAAALSQRVGTNWPQLLSAVRQFDFSTAQTLLQSYLSLEQIPEQGVQPGAASGIGSTP</sequence>
<protein>
    <recommendedName>
        <fullName evidence="3">histidine kinase</fullName>
        <ecNumber evidence="3">2.7.13.3</ecNumber>
    </recommendedName>
</protein>
<feature type="domain" description="HPt" evidence="19">
    <location>
        <begin position="1288"/>
        <end position="1384"/>
    </location>
</feature>
<feature type="domain" description="Response regulatory" evidence="16">
    <location>
        <begin position="1129"/>
        <end position="1245"/>
    </location>
</feature>
<comment type="subcellular location">
    <subcellularLocation>
        <location evidence="2">Cell membrane</location>
        <topology evidence="2">Multi-pass membrane protein</topology>
    </subcellularLocation>
</comment>
<evidence type="ECO:0000256" key="12">
    <source>
        <dbReference type="PROSITE-ProRule" id="PRU00110"/>
    </source>
</evidence>
<feature type="domain" description="PAS" evidence="17">
    <location>
        <begin position="601"/>
        <end position="663"/>
    </location>
</feature>
<evidence type="ECO:0000259" key="18">
    <source>
        <dbReference type="PROSITE" id="PS50113"/>
    </source>
</evidence>
<dbReference type="InterPro" id="IPR004358">
    <property type="entry name" value="Sig_transdc_His_kin-like_C"/>
</dbReference>
<dbReference type="InterPro" id="IPR013656">
    <property type="entry name" value="PAS_4"/>
</dbReference>
<name>A0ABV9QCR2_9BURK</name>
<organism evidence="20 21">
    <name type="scientific">Giesbergeria sinuosa</name>
    <dbReference type="NCBI Taxonomy" id="80883"/>
    <lineage>
        <taxon>Bacteria</taxon>
        <taxon>Pseudomonadati</taxon>
        <taxon>Pseudomonadota</taxon>
        <taxon>Betaproteobacteria</taxon>
        <taxon>Burkholderiales</taxon>
        <taxon>Comamonadaceae</taxon>
        <taxon>Giesbergeria</taxon>
    </lineage>
</organism>
<dbReference type="RefSeq" id="WP_382432631.1">
    <property type="nucleotide sequence ID" value="NZ_JBHSHJ010000007.1"/>
</dbReference>
<evidence type="ECO:0000256" key="11">
    <source>
        <dbReference type="ARBA" id="ARBA00023136"/>
    </source>
</evidence>
<evidence type="ECO:0000256" key="13">
    <source>
        <dbReference type="PROSITE-ProRule" id="PRU00169"/>
    </source>
</evidence>
<dbReference type="SMART" id="SM00388">
    <property type="entry name" value="HisKA"/>
    <property type="match status" value="1"/>
</dbReference>
<dbReference type="Gene3D" id="3.30.565.10">
    <property type="entry name" value="Histidine kinase-like ATPase, C-terminal domain"/>
    <property type="match status" value="1"/>
</dbReference>
<evidence type="ECO:0000256" key="7">
    <source>
        <dbReference type="ARBA" id="ARBA00022741"/>
    </source>
</evidence>
<dbReference type="SMART" id="SM00091">
    <property type="entry name" value="PAS"/>
    <property type="match status" value="2"/>
</dbReference>
<dbReference type="InterPro" id="IPR003661">
    <property type="entry name" value="HisK_dim/P_dom"/>
</dbReference>
<keyword evidence="9 14" id="KW-1133">Transmembrane helix</keyword>
<dbReference type="InterPro" id="IPR005467">
    <property type="entry name" value="His_kinase_dom"/>
</dbReference>
<dbReference type="SMART" id="SM00387">
    <property type="entry name" value="HATPase_c"/>
    <property type="match status" value="1"/>
</dbReference>
<reference evidence="21" key="1">
    <citation type="journal article" date="2019" name="Int. J. Syst. Evol. Microbiol.">
        <title>The Global Catalogue of Microorganisms (GCM) 10K type strain sequencing project: providing services to taxonomists for standard genome sequencing and annotation.</title>
        <authorList>
            <consortium name="The Broad Institute Genomics Platform"/>
            <consortium name="The Broad Institute Genome Sequencing Center for Infectious Disease"/>
            <person name="Wu L."/>
            <person name="Ma J."/>
        </authorList>
    </citation>
    <scope>NUCLEOTIDE SEQUENCE [LARGE SCALE GENOMIC DNA]</scope>
    <source>
        <strain evidence="21">CCUG 49452</strain>
    </source>
</reference>
<dbReference type="Gene3D" id="1.10.287.130">
    <property type="match status" value="1"/>
</dbReference>
<feature type="domain" description="PAC" evidence="18">
    <location>
        <begin position="411"/>
        <end position="465"/>
    </location>
</feature>
<evidence type="ECO:0000259" key="15">
    <source>
        <dbReference type="PROSITE" id="PS50109"/>
    </source>
</evidence>
<dbReference type="InterPro" id="IPR011006">
    <property type="entry name" value="CheY-like_superfamily"/>
</dbReference>
<dbReference type="InterPro" id="IPR001789">
    <property type="entry name" value="Sig_transdc_resp-reg_receiver"/>
</dbReference>
<dbReference type="Proteomes" id="UP001596001">
    <property type="component" value="Unassembled WGS sequence"/>
</dbReference>
<feature type="modified residue" description="4-aspartylphosphate" evidence="13">
    <location>
        <position position="1032"/>
    </location>
</feature>
<dbReference type="Pfam" id="PF13426">
    <property type="entry name" value="PAS_9"/>
    <property type="match status" value="1"/>
</dbReference>
<dbReference type="InterPro" id="IPR035965">
    <property type="entry name" value="PAS-like_dom_sf"/>
</dbReference>
<dbReference type="EMBL" id="JBHSHJ010000007">
    <property type="protein sequence ID" value="MFC4789341.1"/>
    <property type="molecule type" value="Genomic_DNA"/>
</dbReference>
<dbReference type="InterPro" id="IPR001610">
    <property type="entry name" value="PAC"/>
</dbReference>
<evidence type="ECO:0000259" key="19">
    <source>
        <dbReference type="PROSITE" id="PS50894"/>
    </source>
</evidence>
<evidence type="ECO:0000259" key="17">
    <source>
        <dbReference type="PROSITE" id="PS50112"/>
    </source>
</evidence>
<evidence type="ECO:0000313" key="21">
    <source>
        <dbReference type="Proteomes" id="UP001596001"/>
    </source>
</evidence>
<dbReference type="PROSITE" id="PS50112">
    <property type="entry name" value="PAS"/>
    <property type="match status" value="2"/>
</dbReference>
<dbReference type="SMART" id="SM00073">
    <property type="entry name" value="HPT"/>
    <property type="match status" value="1"/>
</dbReference>
<keyword evidence="7" id="KW-0547">Nucleotide-binding</keyword>
<keyword evidence="6 14" id="KW-0812">Transmembrane</keyword>
<accession>A0ABV9QCR2</accession>
<dbReference type="NCBIfam" id="TIGR00229">
    <property type="entry name" value="sensory_box"/>
    <property type="match status" value="2"/>
</dbReference>
<dbReference type="Gene3D" id="3.40.50.2300">
    <property type="match status" value="2"/>
</dbReference>
<dbReference type="CDD" id="cd16922">
    <property type="entry name" value="HATPase_EvgS-ArcB-TorS-like"/>
    <property type="match status" value="1"/>
</dbReference>
<evidence type="ECO:0000256" key="14">
    <source>
        <dbReference type="SAM" id="Phobius"/>
    </source>
</evidence>
<dbReference type="SUPFAM" id="SSF55785">
    <property type="entry name" value="PYP-like sensor domain (PAS domain)"/>
    <property type="match status" value="3"/>
</dbReference>
<dbReference type="Pfam" id="PF00072">
    <property type="entry name" value="Response_reg"/>
    <property type="match status" value="2"/>
</dbReference>
<dbReference type="CDD" id="cd00082">
    <property type="entry name" value="HisKA"/>
    <property type="match status" value="1"/>
</dbReference>
<dbReference type="PROSITE" id="PS50109">
    <property type="entry name" value="HIS_KIN"/>
    <property type="match status" value="1"/>
</dbReference>
<proteinExistence type="predicted"/>
<comment type="caution">
    <text evidence="20">The sequence shown here is derived from an EMBL/GenBank/DDBJ whole genome shotgun (WGS) entry which is preliminary data.</text>
</comment>
<evidence type="ECO:0000256" key="1">
    <source>
        <dbReference type="ARBA" id="ARBA00000085"/>
    </source>
</evidence>
<dbReference type="InterPro" id="IPR036097">
    <property type="entry name" value="HisK_dim/P_sf"/>
</dbReference>
<feature type="modified residue" description="4-aspartylphosphate" evidence="13">
    <location>
        <position position="1178"/>
    </location>
</feature>
<comment type="catalytic activity">
    <reaction evidence="1">
        <text>ATP + protein L-histidine = ADP + protein N-phospho-L-histidine.</text>
        <dbReference type="EC" id="2.7.13.3"/>
    </reaction>
</comment>
<dbReference type="CDD" id="cd00130">
    <property type="entry name" value="PAS"/>
    <property type="match status" value="2"/>
</dbReference>
<feature type="domain" description="Response regulatory" evidence="16">
    <location>
        <begin position="978"/>
        <end position="1099"/>
    </location>
</feature>
<evidence type="ECO:0000256" key="9">
    <source>
        <dbReference type="ARBA" id="ARBA00022989"/>
    </source>
</evidence>
<dbReference type="CDD" id="cd17546">
    <property type="entry name" value="REC_hyHK_CKI1_RcsC-like"/>
    <property type="match status" value="2"/>
</dbReference>
<dbReference type="PRINTS" id="PR00344">
    <property type="entry name" value="BCTRLSENSOR"/>
</dbReference>
<keyword evidence="10" id="KW-0902">Two-component regulatory system</keyword>
<feature type="domain" description="PAC" evidence="18">
    <location>
        <begin position="670"/>
        <end position="722"/>
    </location>
</feature>
<dbReference type="SMART" id="SM00448">
    <property type="entry name" value="REC"/>
    <property type="match status" value="2"/>
</dbReference>
<dbReference type="SUPFAM" id="SSF47226">
    <property type="entry name" value="Histidine-containing phosphotransfer domain, HPT domain"/>
    <property type="match status" value="1"/>
</dbReference>
<keyword evidence="5 13" id="KW-0597">Phosphoprotein</keyword>
<dbReference type="Gene3D" id="1.20.120.160">
    <property type="entry name" value="HPT domain"/>
    <property type="match status" value="1"/>
</dbReference>
<keyword evidence="21" id="KW-1185">Reference proteome</keyword>
<feature type="domain" description="PAS" evidence="17">
    <location>
        <begin position="340"/>
        <end position="385"/>
    </location>
</feature>
<evidence type="ECO:0000256" key="2">
    <source>
        <dbReference type="ARBA" id="ARBA00004651"/>
    </source>
</evidence>
<keyword evidence="8" id="KW-0067">ATP-binding</keyword>
<evidence type="ECO:0000259" key="16">
    <source>
        <dbReference type="PROSITE" id="PS50110"/>
    </source>
</evidence>
<dbReference type="InterPro" id="IPR000700">
    <property type="entry name" value="PAS-assoc_C"/>
</dbReference>
<evidence type="ECO:0000256" key="6">
    <source>
        <dbReference type="ARBA" id="ARBA00022692"/>
    </source>
</evidence>
<evidence type="ECO:0000256" key="10">
    <source>
        <dbReference type="ARBA" id="ARBA00023012"/>
    </source>
</evidence>
<dbReference type="PROSITE" id="PS50894">
    <property type="entry name" value="HPT"/>
    <property type="match status" value="1"/>
</dbReference>
<dbReference type="SUPFAM" id="SSF47384">
    <property type="entry name" value="Homodimeric domain of signal transducing histidine kinase"/>
    <property type="match status" value="1"/>
</dbReference>
<dbReference type="Pfam" id="PF02518">
    <property type="entry name" value="HATPase_c"/>
    <property type="match status" value="1"/>
</dbReference>
<evidence type="ECO:0000256" key="8">
    <source>
        <dbReference type="ARBA" id="ARBA00022840"/>
    </source>
</evidence>
<keyword evidence="11 14" id="KW-0472">Membrane</keyword>
<feature type="modified residue" description="Phosphohistidine" evidence="12">
    <location>
        <position position="1327"/>
    </location>
</feature>
<dbReference type="SUPFAM" id="SSF52172">
    <property type="entry name" value="CheY-like"/>
    <property type="match status" value="2"/>
</dbReference>
<feature type="domain" description="Histidine kinase" evidence="15">
    <location>
        <begin position="740"/>
        <end position="961"/>
    </location>
</feature>
<gene>
    <name evidence="20" type="ORF">ACFO6X_10165</name>
</gene>
<dbReference type="SUPFAM" id="SSF55874">
    <property type="entry name" value="ATPase domain of HSP90 chaperone/DNA topoisomerase II/histidine kinase"/>
    <property type="match status" value="1"/>
</dbReference>
<evidence type="ECO:0000256" key="5">
    <source>
        <dbReference type="ARBA" id="ARBA00022553"/>
    </source>
</evidence>